<dbReference type="GO" id="GO:0016907">
    <property type="term" value="F:G protein-coupled acetylcholine receptor activity"/>
    <property type="evidence" value="ECO:0007669"/>
    <property type="project" value="UniProtKB-UniRule"/>
</dbReference>
<feature type="region of interest" description="Disordered" evidence="16">
    <location>
        <begin position="509"/>
        <end position="530"/>
    </location>
</feature>
<feature type="transmembrane region" description="Helical" evidence="15">
    <location>
        <begin position="184"/>
        <end position="209"/>
    </location>
</feature>
<dbReference type="GO" id="GO:0007197">
    <property type="term" value="P:adenylate cyclase-inhibiting G protein-coupled acetylcholine receptor signaling pathway"/>
    <property type="evidence" value="ECO:0007669"/>
    <property type="project" value="TreeGrafter"/>
</dbReference>
<evidence type="ECO:0000256" key="9">
    <source>
        <dbReference type="ARBA" id="ARBA00023157"/>
    </source>
</evidence>
<dbReference type="FunFam" id="1.20.1070.10:FF:000047">
    <property type="entry name" value="Muscarinic acetylcholine receptor"/>
    <property type="match status" value="1"/>
</dbReference>
<keyword evidence="12 14" id="KW-0807">Transducer</keyword>
<dbReference type="PRINTS" id="PR00237">
    <property type="entry name" value="GPCRRHODOPSN"/>
</dbReference>
<dbReference type="SUPFAM" id="SSF81321">
    <property type="entry name" value="Family A G protein-coupled receptor-like"/>
    <property type="match status" value="1"/>
</dbReference>
<evidence type="ECO:0000256" key="12">
    <source>
        <dbReference type="ARBA" id="ARBA00023224"/>
    </source>
</evidence>
<evidence type="ECO:0000256" key="14">
    <source>
        <dbReference type="RuleBase" id="RU000688"/>
    </source>
</evidence>
<evidence type="ECO:0000256" key="13">
    <source>
        <dbReference type="ARBA" id="ARBA00023257"/>
    </source>
</evidence>
<evidence type="ECO:0000256" key="8">
    <source>
        <dbReference type="ARBA" id="ARBA00023136"/>
    </source>
</evidence>
<proteinExistence type="inferred from homology"/>
<evidence type="ECO:0000259" key="17">
    <source>
        <dbReference type="PROSITE" id="PS50262"/>
    </source>
</evidence>
<feature type="region of interest" description="Disordered" evidence="16">
    <location>
        <begin position="321"/>
        <end position="392"/>
    </location>
</feature>
<feature type="compositionally biased region" description="Acidic residues" evidence="16">
    <location>
        <begin position="342"/>
        <end position="352"/>
    </location>
</feature>
<dbReference type="InterPro" id="IPR000995">
    <property type="entry name" value="Musac_Ach_rcpt"/>
</dbReference>
<dbReference type="Ensembl" id="ENSCCRT00015027266.1">
    <property type="protein sequence ID" value="ENSCCRP00015026326.1"/>
    <property type="gene ID" value="ENSCCRG00015011142.1"/>
</dbReference>
<dbReference type="PANTHER" id="PTHR24247">
    <property type="entry name" value="5-HYDROXYTRYPTAMINE RECEPTOR"/>
    <property type="match status" value="1"/>
</dbReference>
<keyword evidence="8 15" id="KW-0472">Membrane</keyword>
<feature type="domain" description="G-protein coupled receptors family 1 profile" evidence="17">
    <location>
        <begin position="84"/>
        <end position="483"/>
    </location>
</feature>
<dbReference type="Proteomes" id="UP000694700">
    <property type="component" value="Unplaced"/>
</dbReference>
<evidence type="ECO:0000256" key="11">
    <source>
        <dbReference type="ARBA" id="ARBA00023180"/>
    </source>
</evidence>
<dbReference type="Pfam" id="PF00001">
    <property type="entry name" value="7tm_1"/>
    <property type="match status" value="1"/>
</dbReference>
<dbReference type="PROSITE" id="PS00237">
    <property type="entry name" value="G_PROTEIN_RECEP_F1_1"/>
    <property type="match status" value="1"/>
</dbReference>
<evidence type="ECO:0000256" key="3">
    <source>
        <dbReference type="ARBA" id="ARBA00022553"/>
    </source>
</evidence>
<feature type="transmembrane region" description="Helical" evidence="15">
    <location>
        <begin position="64"/>
        <end position="92"/>
    </location>
</feature>
<keyword evidence="11" id="KW-0325">Glycoprotein</keyword>
<dbReference type="SMART" id="SM01381">
    <property type="entry name" value="7TM_GPCR_Srsx"/>
    <property type="match status" value="1"/>
</dbReference>
<organism evidence="18 19">
    <name type="scientific">Cyprinus carpio</name>
    <name type="common">Common carp</name>
    <dbReference type="NCBI Taxonomy" id="7962"/>
    <lineage>
        <taxon>Eukaryota</taxon>
        <taxon>Metazoa</taxon>
        <taxon>Chordata</taxon>
        <taxon>Craniata</taxon>
        <taxon>Vertebrata</taxon>
        <taxon>Euteleostomi</taxon>
        <taxon>Actinopterygii</taxon>
        <taxon>Neopterygii</taxon>
        <taxon>Teleostei</taxon>
        <taxon>Ostariophysi</taxon>
        <taxon>Cypriniformes</taxon>
        <taxon>Cyprinidae</taxon>
        <taxon>Cyprininae</taxon>
        <taxon>Cyprinus</taxon>
    </lineage>
</organism>
<name>A0A8C1YS22_CYPCA</name>
<keyword evidence="4 14" id="KW-0812">Transmembrane</keyword>
<dbReference type="AlphaFoldDB" id="A0A8C1YS22"/>
<comment type="subcellular location">
    <subcellularLocation>
        <location evidence="15">Cell membrane</location>
        <topology evidence="15">Multi-pass membrane protein</topology>
    </subcellularLocation>
    <subcellularLocation>
        <location evidence="15">Postsynaptic cell membrane</location>
        <topology evidence="15">Multi-pass membrane protein</topology>
    </subcellularLocation>
</comment>
<evidence type="ECO:0000256" key="6">
    <source>
        <dbReference type="ARBA" id="ARBA00023018"/>
    </source>
</evidence>
<evidence type="ECO:0000256" key="7">
    <source>
        <dbReference type="ARBA" id="ARBA00023040"/>
    </source>
</evidence>
<dbReference type="GO" id="GO:0007187">
    <property type="term" value="P:G protein-coupled receptor signaling pathway, coupled to cyclic nucleotide second messenger"/>
    <property type="evidence" value="ECO:0007669"/>
    <property type="project" value="TreeGrafter"/>
</dbReference>
<keyword evidence="13 15" id="KW-0628">Postsynaptic cell membrane</keyword>
<dbReference type="GO" id="GO:0006940">
    <property type="term" value="P:regulation of smooth muscle contraction"/>
    <property type="evidence" value="ECO:0007669"/>
    <property type="project" value="TreeGrafter"/>
</dbReference>
<dbReference type="CDD" id="cd15299">
    <property type="entry name" value="7tmA_mAChR_M3"/>
    <property type="match status" value="1"/>
</dbReference>
<keyword evidence="7 14" id="KW-0297">G-protein coupled receptor</keyword>
<comment type="function">
    <text evidence="1">The muscarinic acetylcholine receptor mediates various cellular responses, including inhibition of adenylate cyclase, breakdown of phosphoinositides and modulation of potassium channels through the action of G proteins. Primary transducing effect is Pi turnover.</text>
</comment>
<dbReference type="InterPro" id="IPR017452">
    <property type="entry name" value="GPCR_Rhodpsn_7TM"/>
</dbReference>
<sequence length="530" mass="59419">MNLTLSAEPGLFLTNSSPGMRANPVTAFVPCDIRTANDSLLMQGSNLTGSATLKSPDPLGGHTIWQIVMIVFLCGSLSLVTITGNILVLVSFKVNKQLKTVNNYYLLSLAFADLIIGVLSMNLYTTYIIMDRWALGNWACDLWLAVDYVASNASVMNLLVISFDRYFSVTRPLTYRAKRTTKRAMTMIGLAWSISFILWAPAILFWQYFVGERTVPPGECYIQFLSEPITTFCTAIAAFYLPVTIMTVLYWRIYKETENRSKELAGLKGSGNQGSPEESVGNPGSSQSHSSYELHPSSQRSSGRTRTGRFWFWPLHRKAWKGRGRGDTDSWNNNETTVSIDPSDDEEEEDGEDARAVYSISENLHPAEDARPSRKGLSGHSKASVSSKDQPNASISLKDTALAKRFTCKTKTQVNKRKKVSLVKEKKAAQTLSAILLAFIITWTPYNIMVLVNTFCDECIPQTLWALGYWLCYVNSTVNPMCYALCNKTFRTTFRSILLCQWRQTNKPNKPALQQRRPAATFRKQSPAEH</sequence>
<protein>
    <recommendedName>
        <fullName evidence="15">Muscarinic acetylcholine receptor</fullName>
    </recommendedName>
</protein>
<feature type="transmembrane region" description="Helical" evidence="15">
    <location>
        <begin position="142"/>
        <end position="163"/>
    </location>
</feature>
<evidence type="ECO:0000256" key="4">
    <source>
        <dbReference type="ARBA" id="ARBA00022692"/>
    </source>
</evidence>
<feature type="compositionally biased region" description="Polar residues" evidence="16">
    <location>
        <begin position="282"/>
        <end position="291"/>
    </location>
</feature>
<dbReference type="GO" id="GO:0030425">
    <property type="term" value="C:dendrite"/>
    <property type="evidence" value="ECO:0007669"/>
    <property type="project" value="TreeGrafter"/>
</dbReference>
<evidence type="ECO:0000256" key="15">
    <source>
        <dbReference type="RuleBase" id="RU361191"/>
    </source>
</evidence>
<feature type="compositionally biased region" description="Polar residues" evidence="16">
    <location>
        <begin position="381"/>
        <end position="392"/>
    </location>
</feature>
<keyword evidence="5 15" id="KW-1133">Transmembrane helix</keyword>
<dbReference type="PRINTS" id="PR00243">
    <property type="entry name" value="MUSCARINICR"/>
</dbReference>
<feature type="transmembrane region" description="Helical" evidence="15">
    <location>
        <begin position="428"/>
        <end position="446"/>
    </location>
</feature>
<reference evidence="18" key="1">
    <citation type="submission" date="2025-08" db="UniProtKB">
        <authorList>
            <consortium name="Ensembl"/>
        </authorList>
    </citation>
    <scope>IDENTIFICATION</scope>
</reference>
<feature type="region of interest" description="Disordered" evidence="16">
    <location>
        <begin position="265"/>
        <end position="305"/>
    </location>
</feature>
<dbReference type="GO" id="GO:0004993">
    <property type="term" value="F:G protein-coupled serotonin receptor activity"/>
    <property type="evidence" value="ECO:0007669"/>
    <property type="project" value="TreeGrafter"/>
</dbReference>
<keyword evidence="3" id="KW-0597">Phosphoprotein</keyword>
<evidence type="ECO:0000256" key="1">
    <source>
        <dbReference type="ARBA" id="ARBA00003336"/>
    </source>
</evidence>
<dbReference type="GO" id="GO:0045211">
    <property type="term" value="C:postsynaptic membrane"/>
    <property type="evidence" value="ECO:0007669"/>
    <property type="project" value="UniProtKB-SubCell"/>
</dbReference>
<keyword evidence="9" id="KW-1015">Disulfide bond</keyword>
<dbReference type="Gene3D" id="1.20.1070.10">
    <property type="entry name" value="Rhodopsin 7-helix transmembrane proteins"/>
    <property type="match status" value="2"/>
</dbReference>
<evidence type="ECO:0000256" key="16">
    <source>
        <dbReference type="SAM" id="MobiDB-lite"/>
    </source>
</evidence>
<dbReference type="PANTHER" id="PTHR24247:SF183">
    <property type="entry name" value="MUSCARINIC ACETYLCHOLINE RECEPTOR M3"/>
    <property type="match status" value="1"/>
</dbReference>
<evidence type="ECO:0000313" key="19">
    <source>
        <dbReference type="Proteomes" id="UP000694700"/>
    </source>
</evidence>
<comment type="similarity">
    <text evidence="15">Belongs to the G-protein coupled receptor 1 family. Muscarinic acetylcholine receptor subfamily.</text>
</comment>
<keyword evidence="2 15" id="KW-1003">Cell membrane</keyword>
<feature type="transmembrane region" description="Helical" evidence="15">
    <location>
        <begin position="466"/>
        <end position="486"/>
    </location>
</feature>
<dbReference type="InterPro" id="IPR000276">
    <property type="entry name" value="GPCR_Rhodpsn"/>
</dbReference>
<keyword evidence="6 15" id="KW-0770">Synapse</keyword>
<dbReference type="PROSITE" id="PS50262">
    <property type="entry name" value="G_PROTEIN_RECEP_F1_2"/>
    <property type="match status" value="1"/>
</dbReference>
<feature type="transmembrane region" description="Helical" evidence="15">
    <location>
        <begin position="104"/>
        <end position="130"/>
    </location>
</feature>
<dbReference type="FunFam" id="1.20.1070.10:FF:000103">
    <property type="entry name" value="Muscarinic acetylcholine receptor"/>
    <property type="match status" value="1"/>
</dbReference>
<feature type="compositionally biased region" description="Polar residues" evidence="16">
    <location>
        <begin position="329"/>
        <end position="340"/>
    </location>
</feature>
<evidence type="ECO:0000256" key="10">
    <source>
        <dbReference type="ARBA" id="ARBA00023170"/>
    </source>
</evidence>
<feature type="transmembrane region" description="Helical" evidence="15">
    <location>
        <begin position="229"/>
        <end position="251"/>
    </location>
</feature>
<evidence type="ECO:0000313" key="18">
    <source>
        <dbReference type="Ensembl" id="ENSCCRP00015026326.1"/>
    </source>
</evidence>
<accession>A0A8C1YS22</accession>
<evidence type="ECO:0000256" key="2">
    <source>
        <dbReference type="ARBA" id="ARBA00022475"/>
    </source>
</evidence>
<evidence type="ECO:0000256" key="5">
    <source>
        <dbReference type="ARBA" id="ARBA00022989"/>
    </source>
</evidence>
<keyword evidence="10 14" id="KW-0675">Receptor</keyword>